<dbReference type="SUPFAM" id="SSF52141">
    <property type="entry name" value="Uracil-DNA glycosylase-like"/>
    <property type="match status" value="1"/>
</dbReference>
<proteinExistence type="inferred from homology"/>
<keyword evidence="14" id="KW-1185">Reference proteome</keyword>
<evidence type="ECO:0000256" key="9">
    <source>
        <dbReference type="ARBA" id="ARBA00023004"/>
    </source>
</evidence>
<dbReference type="PANTHER" id="PTHR33693:SF1">
    <property type="entry name" value="TYPE-4 URACIL-DNA GLYCOSYLASE"/>
    <property type="match status" value="1"/>
</dbReference>
<evidence type="ECO:0000256" key="1">
    <source>
        <dbReference type="ARBA" id="ARBA00001400"/>
    </source>
</evidence>
<organism evidence="13 14">
    <name type="scientific">Peptoclostridium litorale DSM 5388</name>
    <dbReference type="NCBI Taxonomy" id="1121324"/>
    <lineage>
        <taxon>Bacteria</taxon>
        <taxon>Bacillati</taxon>
        <taxon>Bacillota</taxon>
        <taxon>Clostridia</taxon>
        <taxon>Peptostreptococcales</taxon>
        <taxon>Peptoclostridiaceae</taxon>
        <taxon>Peptoclostridium</taxon>
    </lineage>
</organism>
<comment type="catalytic activity">
    <reaction evidence="1">
        <text>Hydrolyzes single-stranded DNA or mismatched double-stranded DNA and polynucleotides, releasing free uracil.</text>
        <dbReference type="EC" id="3.2.2.27"/>
    </reaction>
</comment>
<dbReference type="GO" id="GO:0004844">
    <property type="term" value="F:uracil DNA N-glycosylase activity"/>
    <property type="evidence" value="ECO:0007669"/>
    <property type="project" value="UniProtKB-EC"/>
</dbReference>
<sequence>MEELIKRCIEICGGEEFVFSDGDIGSNILLIGEAPGENEIIQKKPFVGKAGKNLDEFIQILGVKRGDVYITNSVKFRPYKISPKTGKRINRSPSILEIRSFRALVQDELALVDPSIIVTLGNTPLKQLLDEKSQIGDIHGKILKVNIGEKEYDLFPLYHPASVIYRRELKQVYIEDLQKLKKYICENGIV</sequence>
<dbReference type="GO" id="GO:0006281">
    <property type="term" value="P:DNA repair"/>
    <property type="evidence" value="ECO:0007669"/>
    <property type="project" value="UniProtKB-KW"/>
</dbReference>
<evidence type="ECO:0000256" key="5">
    <source>
        <dbReference type="ARBA" id="ARBA00022485"/>
    </source>
</evidence>
<dbReference type="OrthoDB" id="5290748at2"/>
<evidence type="ECO:0000256" key="8">
    <source>
        <dbReference type="ARBA" id="ARBA00022801"/>
    </source>
</evidence>
<reference evidence="13 14" key="1">
    <citation type="submission" date="2014-03" db="EMBL/GenBank/DDBJ databases">
        <title>Genome sequence of Clostridium litorale W6, DSM 5388.</title>
        <authorList>
            <person name="Poehlein A."/>
            <person name="Jagirdar A."/>
            <person name="Khonsari B."/>
            <person name="Chibani C.M."/>
            <person name="Gutierrez Gutierrez D.A."/>
            <person name="Davydova E."/>
            <person name="Alghaithi H.S."/>
            <person name="Nair K.P."/>
            <person name="Dhamotharan K."/>
            <person name="Chandran L."/>
            <person name="G W."/>
            <person name="Daniel R."/>
        </authorList>
    </citation>
    <scope>NUCLEOTIDE SEQUENCE [LARGE SCALE GENOMIC DNA]</scope>
    <source>
        <strain evidence="13 14">W6</strain>
    </source>
</reference>
<evidence type="ECO:0000259" key="12">
    <source>
        <dbReference type="SMART" id="SM00986"/>
    </source>
</evidence>
<dbReference type="GO" id="GO:0051539">
    <property type="term" value="F:4 iron, 4 sulfur cluster binding"/>
    <property type="evidence" value="ECO:0007669"/>
    <property type="project" value="UniProtKB-KW"/>
</dbReference>
<evidence type="ECO:0000256" key="11">
    <source>
        <dbReference type="ARBA" id="ARBA00023204"/>
    </source>
</evidence>
<dbReference type="Proteomes" id="UP000027946">
    <property type="component" value="Unassembled WGS sequence"/>
</dbReference>
<evidence type="ECO:0000313" key="14">
    <source>
        <dbReference type="Proteomes" id="UP000027946"/>
    </source>
</evidence>
<dbReference type="AlphaFoldDB" id="A0A069RBT7"/>
<dbReference type="InterPro" id="IPR051536">
    <property type="entry name" value="UDG_Type-4/5"/>
</dbReference>
<dbReference type="InterPro" id="IPR005122">
    <property type="entry name" value="Uracil-DNA_glycosylase-like"/>
</dbReference>
<dbReference type="RefSeq" id="WP_038266702.1">
    <property type="nucleotide sequence ID" value="NZ_FSRH01000020.1"/>
</dbReference>
<evidence type="ECO:0000313" key="13">
    <source>
        <dbReference type="EMBL" id="KDR94506.1"/>
    </source>
</evidence>
<keyword evidence="9" id="KW-0408">Iron</keyword>
<dbReference type="STRING" id="1121324.CLIT_16c00040"/>
<gene>
    <name evidence="13" type="ORF">CLIT_16c00040</name>
</gene>
<keyword evidence="8" id="KW-0378">Hydrolase</keyword>
<evidence type="ECO:0000256" key="7">
    <source>
        <dbReference type="ARBA" id="ARBA00022763"/>
    </source>
</evidence>
<keyword evidence="6" id="KW-0479">Metal-binding</keyword>
<feature type="domain" description="Uracil-DNA glycosylase-like" evidence="12">
    <location>
        <begin position="19"/>
        <end position="178"/>
    </location>
</feature>
<evidence type="ECO:0000256" key="4">
    <source>
        <dbReference type="ARBA" id="ARBA00019403"/>
    </source>
</evidence>
<dbReference type="eggNOG" id="COG1573">
    <property type="taxonomic scope" value="Bacteria"/>
</dbReference>
<dbReference type="NCBIfam" id="TIGR00758">
    <property type="entry name" value="UDG_fam4"/>
    <property type="match status" value="1"/>
</dbReference>
<name>A0A069RBT7_PEPLI</name>
<evidence type="ECO:0000256" key="3">
    <source>
        <dbReference type="ARBA" id="ARBA00012030"/>
    </source>
</evidence>
<dbReference type="EC" id="3.2.2.27" evidence="3"/>
<dbReference type="PANTHER" id="PTHR33693">
    <property type="entry name" value="TYPE-5 URACIL-DNA GLYCOSYLASE"/>
    <property type="match status" value="1"/>
</dbReference>
<protein>
    <recommendedName>
        <fullName evidence="4">Type-4 uracil-DNA glycosylase</fullName>
        <ecNumber evidence="3">3.2.2.27</ecNumber>
    </recommendedName>
</protein>
<keyword evidence="11" id="KW-0234">DNA repair</keyword>
<dbReference type="Pfam" id="PF03167">
    <property type="entry name" value="UDG"/>
    <property type="match status" value="1"/>
</dbReference>
<accession>A0A069RBT7</accession>
<dbReference type="SMART" id="SM00987">
    <property type="entry name" value="UreE_C"/>
    <property type="match status" value="1"/>
</dbReference>
<dbReference type="InterPro" id="IPR036895">
    <property type="entry name" value="Uracil-DNA_glycosylase-like_sf"/>
</dbReference>
<keyword evidence="10" id="KW-0411">Iron-sulfur</keyword>
<dbReference type="CDD" id="cd10030">
    <property type="entry name" value="UDG-F4_TTUDGA_SPO1dp_like"/>
    <property type="match status" value="1"/>
</dbReference>
<keyword evidence="7" id="KW-0227">DNA damage</keyword>
<dbReference type="EMBL" id="JJMM01000016">
    <property type="protein sequence ID" value="KDR94506.1"/>
    <property type="molecule type" value="Genomic_DNA"/>
</dbReference>
<evidence type="ECO:0000256" key="10">
    <source>
        <dbReference type="ARBA" id="ARBA00023014"/>
    </source>
</evidence>
<dbReference type="InterPro" id="IPR005273">
    <property type="entry name" value="Ura-DNA_glyco_family4"/>
</dbReference>
<dbReference type="GO" id="GO:0046872">
    <property type="term" value="F:metal ion binding"/>
    <property type="evidence" value="ECO:0007669"/>
    <property type="project" value="UniProtKB-KW"/>
</dbReference>
<dbReference type="SMART" id="SM00986">
    <property type="entry name" value="UDG"/>
    <property type="match status" value="1"/>
</dbReference>
<comment type="similarity">
    <text evidence="2">Belongs to the uracil-DNA glycosylase (UDG) superfamily. Type 4 (UDGa) family.</text>
</comment>
<keyword evidence="5" id="KW-0004">4Fe-4S</keyword>
<evidence type="ECO:0000256" key="2">
    <source>
        <dbReference type="ARBA" id="ARBA00006521"/>
    </source>
</evidence>
<dbReference type="Gene3D" id="3.40.470.10">
    <property type="entry name" value="Uracil-DNA glycosylase-like domain"/>
    <property type="match status" value="1"/>
</dbReference>
<comment type="caution">
    <text evidence="13">The sequence shown here is derived from an EMBL/GenBank/DDBJ whole genome shotgun (WGS) entry which is preliminary data.</text>
</comment>
<evidence type="ECO:0000256" key="6">
    <source>
        <dbReference type="ARBA" id="ARBA00022723"/>
    </source>
</evidence>